<keyword evidence="2" id="KW-0812">Transmembrane</keyword>
<proteinExistence type="predicted"/>
<dbReference type="AlphaFoldDB" id="A0ABD3NXU2"/>
<accession>A0ABD3NXU2</accession>
<sequence>MIAIARYFMPILLVLVASTQVSGALKGATSHVSTRRGLEEASDDDDSGLDNTWSEAAPASNRTSISEIPSKVVNQVQQYKAAAESKAWEFYKSSPSEWTENQWNFVLGVFGGLLLLSCSFVSVCCAYVCVYLNQDDSLASKDRYKKRIFHRWLTRRRSRHHDRNYVEPDNDTATNESLYTIDSQAPSVELTANDKREFLLKKSSSFKMNRLSRSVNENEGTYEGPNKYAVINESRSILEHLSQ</sequence>
<evidence type="ECO:0000256" key="1">
    <source>
        <dbReference type="SAM" id="MobiDB-lite"/>
    </source>
</evidence>
<keyword evidence="2" id="KW-0472">Membrane</keyword>
<keyword evidence="5" id="KW-1185">Reference proteome</keyword>
<comment type="caution">
    <text evidence="4">The sequence shown here is derived from an EMBL/GenBank/DDBJ whole genome shotgun (WGS) entry which is preliminary data.</text>
</comment>
<feature type="compositionally biased region" description="Polar residues" evidence="1">
    <location>
        <begin position="49"/>
        <end position="62"/>
    </location>
</feature>
<keyword evidence="2" id="KW-1133">Transmembrane helix</keyword>
<keyword evidence="3" id="KW-0732">Signal</keyword>
<feature type="signal peptide" evidence="3">
    <location>
        <begin position="1"/>
        <end position="24"/>
    </location>
</feature>
<evidence type="ECO:0000313" key="5">
    <source>
        <dbReference type="Proteomes" id="UP001516023"/>
    </source>
</evidence>
<evidence type="ECO:0000256" key="3">
    <source>
        <dbReference type="SAM" id="SignalP"/>
    </source>
</evidence>
<dbReference type="Proteomes" id="UP001516023">
    <property type="component" value="Unassembled WGS sequence"/>
</dbReference>
<organism evidence="4 5">
    <name type="scientific">Cyclotella cryptica</name>
    <dbReference type="NCBI Taxonomy" id="29204"/>
    <lineage>
        <taxon>Eukaryota</taxon>
        <taxon>Sar</taxon>
        <taxon>Stramenopiles</taxon>
        <taxon>Ochrophyta</taxon>
        <taxon>Bacillariophyta</taxon>
        <taxon>Coscinodiscophyceae</taxon>
        <taxon>Thalassiosirophycidae</taxon>
        <taxon>Stephanodiscales</taxon>
        <taxon>Stephanodiscaceae</taxon>
        <taxon>Cyclotella</taxon>
    </lineage>
</organism>
<evidence type="ECO:0000256" key="2">
    <source>
        <dbReference type="SAM" id="Phobius"/>
    </source>
</evidence>
<evidence type="ECO:0000313" key="4">
    <source>
        <dbReference type="EMBL" id="KAL3779766.1"/>
    </source>
</evidence>
<protein>
    <submittedName>
        <fullName evidence="4">Uncharacterized protein</fullName>
    </submittedName>
</protein>
<reference evidence="4 5" key="1">
    <citation type="journal article" date="2020" name="G3 (Bethesda)">
        <title>Improved Reference Genome for Cyclotella cryptica CCMP332, a Model for Cell Wall Morphogenesis, Salinity Adaptation, and Lipid Production in Diatoms (Bacillariophyta).</title>
        <authorList>
            <person name="Roberts W.R."/>
            <person name="Downey K.M."/>
            <person name="Ruck E.C."/>
            <person name="Traller J.C."/>
            <person name="Alverson A.J."/>
        </authorList>
    </citation>
    <scope>NUCLEOTIDE SEQUENCE [LARGE SCALE GENOMIC DNA]</scope>
    <source>
        <strain evidence="4 5">CCMP332</strain>
    </source>
</reference>
<feature type="transmembrane region" description="Helical" evidence="2">
    <location>
        <begin position="105"/>
        <end position="133"/>
    </location>
</feature>
<feature type="chain" id="PRO_5044774869" evidence="3">
    <location>
        <begin position="25"/>
        <end position="243"/>
    </location>
</feature>
<feature type="region of interest" description="Disordered" evidence="1">
    <location>
        <begin position="35"/>
        <end position="62"/>
    </location>
</feature>
<name>A0ABD3NXU2_9STRA</name>
<dbReference type="EMBL" id="JABMIG020000376">
    <property type="protein sequence ID" value="KAL3779766.1"/>
    <property type="molecule type" value="Genomic_DNA"/>
</dbReference>
<gene>
    <name evidence="4" type="ORF">HJC23_008130</name>
</gene>